<dbReference type="SMART" id="SM00448">
    <property type="entry name" value="REC"/>
    <property type="match status" value="1"/>
</dbReference>
<dbReference type="GO" id="GO:0032993">
    <property type="term" value="C:protein-DNA complex"/>
    <property type="evidence" value="ECO:0007669"/>
    <property type="project" value="TreeGrafter"/>
</dbReference>
<keyword evidence="5" id="KW-0238">DNA-binding</keyword>
<dbReference type="PANTHER" id="PTHR48111:SF21">
    <property type="entry name" value="DNA-BINDING DUAL MASTER TRANSCRIPTIONAL REGULATOR RPAA"/>
    <property type="match status" value="1"/>
</dbReference>
<evidence type="ECO:0000259" key="9">
    <source>
        <dbReference type="PROSITE" id="PS50110"/>
    </source>
</evidence>
<evidence type="ECO:0000256" key="1">
    <source>
        <dbReference type="ARBA" id="ARBA00018672"/>
    </source>
</evidence>
<keyword evidence="4" id="KW-0805">Transcription regulation</keyword>
<gene>
    <name evidence="10" type="ORF">SAMN02745217_03568</name>
</gene>
<reference evidence="10 11" key="1">
    <citation type="submission" date="2016-12" db="EMBL/GenBank/DDBJ databases">
        <authorList>
            <person name="Song W.-J."/>
            <person name="Kurnit D.M."/>
        </authorList>
    </citation>
    <scope>NUCLEOTIDE SEQUENCE [LARGE SCALE GENOMIC DNA]</scope>
    <source>
        <strain evidence="10 11">DSM 12503</strain>
    </source>
</reference>
<organism evidence="10 11">
    <name type="scientific">Anaerocolumna xylanovorans DSM 12503</name>
    <dbReference type="NCBI Taxonomy" id="1121345"/>
    <lineage>
        <taxon>Bacteria</taxon>
        <taxon>Bacillati</taxon>
        <taxon>Bacillota</taxon>
        <taxon>Clostridia</taxon>
        <taxon>Lachnospirales</taxon>
        <taxon>Lachnospiraceae</taxon>
        <taxon>Anaerocolumna</taxon>
    </lineage>
</organism>
<name>A0A1M7YID4_9FIRM</name>
<dbReference type="InterPro" id="IPR039420">
    <property type="entry name" value="WalR-like"/>
</dbReference>
<dbReference type="Pfam" id="PF00072">
    <property type="entry name" value="Response_reg"/>
    <property type="match status" value="1"/>
</dbReference>
<evidence type="ECO:0000256" key="2">
    <source>
        <dbReference type="ARBA" id="ARBA00022553"/>
    </source>
</evidence>
<keyword evidence="11" id="KW-1185">Reference proteome</keyword>
<evidence type="ECO:0000313" key="10">
    <source>
        <dbReference type="EMBL" id="SHO52288.1"/>
    </source>
</evidence>
<keyword evidence="2 8" id="KW-0597">Phosphoprotein</keyword>
<dbReference type="Gene3D" id="3.40.50.2300">
    <property type="match status" value="1"/>
</dbReference>
<dbReference type="GO" id="GO:0006355">
    <property type="term" value="P:regulation of DNA-templated transcription"/>
    <property type="evidence" value="ECO:0007669"/>
    <property type="project" value="TreeGrafter"/>
</dbReference>
<comment type="function">
    <text evidence="7">May play the central regulatory role in sporulation. It may be an element of the effector pathway responsible for the activation of sporulation genes in response to nutritional stress. Spo0A may act in concert with spo0H (a sigma factor) to control the expression of some genes that are critical to the sporulation process.</text>
</comment>
<dbReference type="SUPFAM" id="SSF52172">
    <property type="entry name" value="CheY-like"/>
    <property type="match status" value="1"/>
</dbReference>
<dbReference type="CDD" id="cd17574">
    <property type="entry name" value="REC_OmpR"/>
    <property type="match status" value="1"/>
</dbReference>
<dbReference type="PANTHER" id="PTHR48111">
    <property type="entry name" value="REGULATOR OF RPOS"/>
    <property type="match status" value="1"/>
</dbReference>
<protein>
    <recommendedName>
        <fullName evidence="1">Stage 0 sporulation protein A homolog</fullName>
    </recommendedName>
</protein>
<dbReference type="EMBL" id="FRFD01000011">
    <property type="protein sequence ID" value="SHO52288.1"/>
    <property type="molecule type" value="Genomic_DNA"/>
</dbReference>
<keyword evidence="6" id="KW-0804">Transcription</keyword>
<evidence type="ECO:0000313" key="11">
    <source>
        <dbReference type="Proteomes" id="UP000184612"/>
    </source>
</evidence>
<evidence type="ECO:0000256" key="4">
    <source>
        <dbReference type="ARBA" id="ARBA00023015"/>
    </source>
</evidence>
<keyword evidence="3" id="KW-0902">Two-component regulatory system</keyword>
<proteinExistence type="predicted"/>
<evidence type="ECO:0000256" key="6">
    <source>
        <dbReference type="ARBA" id="ARBA00023163"/>
    </source>
</evidence>
<dbReference type="PROSITE" id="PS50110">
    <property type="entry name" value="RESPONSE_REGULATORY"/>
    <property type="match status" value="1"/>
</dbReference>
<evidence type="ECO:0000256" key="7">
    <source>
        <dbReference type="ARBA" id="ARBA00024867"/>
    </source>
</evidence>
<dbReference type="InterPro" id="IPR001789">
    <property type="entry name" value="Sig_transdc_resp-reg_receiver"/>
</dbReference>
<dbReference type="InterPro" id="IPR011006">
    <property type="entry name" value="CheY-like_superfamily"/>
</dbReference>
<evidence type="ECO:0000256" key="3">
    <source>
        <dbReference type="ARBA" id="ARBA00023012"/>
    </source>
</evidence>
<dbReference type="STRING" id="1121345.SAMN02745217_03568"/>
<dbReference type="AlphaFoldDB" id="A0A1M7YID4"/>
<evidence type="ECO:0000256" key="8">
    <source>
        <dbReference type="PROSITE-ProRule" id="PRU00169"/>
    </source>
</evidence>
<accession>A0A1M7YID4</accession>
<dbReference type="GO" id="GO:0000156">
    <property type="term" value="F:phosphorelay response regulator activity"/>
    <property type="evidence" value="ECO:0007669"/>
    <property type="project" value="TreeGrafter"/>
</dbReference>
<feature type="modified residue" description="4-aspartylphosphate" evidence="8">
    <location>
        <position position="56"/>
    </location>
</feature>
<sequence>MTEVKETIYIADDDANIREGIKIFLESEGYRVTVFKNGDLLFEQFKSAPCDLVILDVMMPGSDGFLICAELRKISTVPIIMLTARDTELDYATGINLGSDDYFTKPFSTMSLVMRVKAIFRRIQYERNSVLSQSNFVKLSFGNITIDEKQKLPR</sequence>
<evidence type="ECO:0000256" key="5">
    <source>
        <dbReference type="ARBA" id="ARBA00023125"/>
    </source>
</evidence>
<feature type="domain" description="Response regulatory" evidence="9">
    <location>
        <begin position="7"/>
        <end position="120"/>
    </location>
</feature>
<dbReference type="Proteomes" id="UP000184612">
    <property type="component" value="Unassembled WGS sequence"/>
</dbReference>
<dbReference type="FunFam" id="3.40.50.2300:FF:000001">
    <property type="entry name" value="DNA-binding response regulator PhoB"/>
    <property type="match status" value="1"/>
</dbReference>
<dbReference type="GO" id="GO:0000976">
    <property type="term" value="F:transcription cis-regulatory region binding"/>
    <property type="evidence" value="ECO:0007669"/>
    <property type="project" value="TreeGrafter"/>
</dbReference>
<dbReference type="GO" id="GO:0005829">
    <property type="term" value="C:cytosol"/>
    <property type="evidence" value="ECO:0007669"/>
    <property type="project" value="TreeGrafter"/>
</dbReference>